<dbReference type="PANTHER" id="PTHR43156">
    <property type="entry name" value="STAGE II SPORULATION PROTEIN E-RELATED"/>
    <property type="match status" value="1"/>
</dbReference>
<dbReference type="InterPro" id="IPR001932">
    <property type="entry name" value="PPM-type_phosphatase-like_dom"/>
</dbReference>
<dbReference type="SMART" id="SM00065">
    <property type="entry name" value="GAF"/>
    <property type="match status" value="1"/>
</dbReference>
<evidence type="ECO:0000313" key="7">
    <source>
        <dbReference type="Proteomes" id="UP001143474"/>
    </source>
</evidence>
<keyword evidence="1" id="KW-0378">Hydrolase</keyword>
<comment type="caution">
    <text evidence="6">The sequence shown here is derived from an EMBL/GenBank/DDBJ whole genome shotgun (WGS) entry which is preliminary data.</text>
</comment>
<name>A0A9W6MEG9_9ACTN</name>
<proteinExistence type="predicted"/>
<dbReference type="Pfam" id="PF01590">
    <property type="entry name" value="GAF"/>
    <property type="match status" value="1"/>
</dbReference>
<dbReference type="PANTHER" id="PTHR43156:SF2">
    <property type="entry name" value="STAGE II SPORULATION PROTEIN E"/>
    <property type="match status" value="1"/>
</dbReference>
<dbReference type="GO" id="GO:0016791">
    <property type="term" value="F:phosphatase activity"/>
    <property type="evidence" value="ECO:0007669"/>
    <property type="project" value="TreeGrafter"/>
</dbReference>
<evidence type="ECO:0000256" key="2">
    <source>
        <dbReference type="SAM" id="Coils"/>
    </source>
</evidence>
<dbReference type="SUPFAM" id="SSF55781">
    <property type="entry name" value="GAF domain-like"/>
    <property type="match status" value="2"/>
</dbReference>
<feature type="region of interest" description="Disordered" evidence="3">
    <location>
        <begin position="1"/>
        <end position="21"/>
    </location>
</feature>
<feature type="domain" description="GAF" evidence="4">
    <location>
        <begin position="22"/>
        <end position="168"/>
    </location>
</feature>
<dbReference type="SUPFAM" id="SSF81606">
    <property type="entry name" value="PP2C-like"/>
    <property type="match status" value="1"/>
</dbReference>
<accession>A0A9W6MEG9</accession>
<dbReference type="AlphaFoldDB" id="A0A9W6MEG9"/>
<dbReference type="InterPro" id="IPR052016">
    <property type="entry name" value="Bact_Sigma-Reg"/>
</dbReference>
<dbReference type="InterPro" id="IPR003018">
    <property type="entry name" value="GAF"/>
</dbReference>
<dbReference type="Gene3D" id="3.60.40.10">
    <property type="entry name" value="PPM-type phosphatase domain"/>
    <property type="match status" value="1"/>
</dbReference>
<dbReference type="Pfam" id="PF07228">
    <property type="entry name" value="SpoIIE"/>
    <property type="match status" value="1"/>
</dbReference>
<keyword evidence="2" id="KW-0175">Coiled coil</keyword>
<dbReference type="InterPro" id="IPR029016">
    <property type="entry name" value="GAF-like_dom_sf"/>
</dbReference>
<dbReference type="EMBL" id="BSEV01000010">
    <property type="protein sequence ID" value="GLK11171.1"/>
    <property type="molecule type" value="Genomic_DNA"/>
</dbReference>
<dbReference type="Pfam" id="PF13185">
    <property type="entry name" value="GAF_2"/>
    <property type="match status" value="1"/>
</dbReference>
<evidence type="ECO:0000259" key="5">
    <source>
        <dbReference type="SMART" id="SM00331"/>
    </source>
</evidence>
<evidence type="ECO:0000256" key="1">
    <source>
        <dbReference type="ARBA" id="ARBA00022801"/>
    </source>
</evidence>
<reference evidence="6" key="1">
    <citation type="journal article" date="2014" name="Int. J. Syst. Evol. Microbiol.">
        <title>Complete genome sequence of Corynebacterium casei LMG S-19264T (=DSM 44701T), isolated from a smear-ripened cheese.</title>
        <authorList>
            <consortium name="US DOE Joint Genome Institute (JGI-PGF)"/>
            <person name="Walter F."/>
            <person name="Albersmeier A."/>
            <person name="Kalinowski J."/>
            <person name="Ruckert C."/>
        </authorList>
    </citation>
    <scope>NUCLEOTIDE SEQUENCE</scope>
    <source>
        <strain evidence="6">VKM Ac-2007</strain>
    </source>
</reference>
<dbReference type="RefSeq" id="WP_271219559.1">
    <property type="nucleotide sequence ID" value="NZ_BAAAVD010000014.1"/>
</dbReference>
<sequence>MAVNDTGGGRREALDRTGLSARSDPGMERFAGLVARILRAPMALVSLVEDDRQVFPGLVGLTEPWAGLRQTPLSHSFCQHVVAGGEPLVLADARLDERLCASPAIEALGMVAYAGMPLTDEEGRVLGSLCAIDTTARQWTQAELTDLADLAQACSGELRLRIVSHAADVARREAEAARSAAQRAQANAELLLRASQEMADTASVQDVRRRLRHLVTGPLTPHYIGLSLLSGDRLVRVPDPDTPYAMEDDFGHYAAVSAFPSARALRERRIVSVPDREDLTRHYGAEAVAAFDSLGLSSAMCLPLIASRGPVGVIMVGWNQPHRTDLVERATLSALASYTAHAVARAVFLGERITVARQLQSAMLTDLPATPGLDSAALYLPAADDDMVGGDWYDSFPLPPAPGQPQGSSLAVTVGDITGHDMRAATLMGQVRSMLRQAVLDHPALGPAAALTALEHACLSLPLAATGTILHARLDHVGPGWTLTWSNAGHPPPLLLLPDGRTCQLDRHDVLFYPGLQHGPRTDHRLTLEPGSTLLLYTDGLVDQPGHDLSWAIDEARALLAAHGDRPLPALLETLAGELAGPKAADDVALLAIRVPRRGSPPVNGSRLSAAEP</sequence>
<dbReference type="Proteomes" id="UP001143474">
    <property type="component" value="Unassembled WGS sequence"/>
</dbReference>
<evidence type="ECO:0000256" key="3">
    <source>
        <dbReference type="SAM" id="MobiDB-lite"/>
    </source>
</evidence>
<evidence type="ECO:0000313" key="6">
    <source>
        <dbReference type="EMBL" id="GLK11171.1"/>
    </source>
</evidence>
<evidence type="ECO:0000259" key="4">
    <source>
        <dbReference type="SMART" id="SM00065"/>
    </source>
</evidence>
<dbReference type="Gene3D" id="3.30.450.40">
    <property type="match status" value="2"/>
</dbReference>
<evidence type="ECO:0008006" key="8">
    <source>
        <dbReference type="Google" id="ProtNLM"/>
    </source>
</evidence>
<dbReference type="InterPro" id="IPR036457">
    <property type="entry name" value="PPM-type-like_dom_sf"/>
</dbReference>
<feature type="coiled-coil region" evidence="2">
    <location>
        <begin position="167"/>
        <end position="194"/>
    </location>
</feature>
<protein>
    <recommendedName>
        <fullName evidence="8">Serine/threonine protein phosphatase</fullName>
    </recommendedName>
</protein>
<organism evidence="6 7">
    <name type="scientific">Streptosporangium carneum</name>
    <dbReference type="NCBI Taxonomy" id="47481"/>
    <lineage>
        <taxon>Bacteria</taxon>
        <taxon>Bacillati</taxon>
        <taxon>Actinomycetota</taxon>
        <taxon>Actinomycetes</taxon>
        <taxon>Streptosporangiales</taxon>
        <taxon>Streptosporangiaceae</taxon>
        <taxon>Streptosporangium</taxon>
    </lineage>
</organism>
<dbReference type="SMART" id="SM00331">
    <property type="entry name" value="PP2C_SIG"/>
    <property type="match status" value="1"/>
</dbReference>
<gene>
    <name evidence="6" type="ORF">GCM10017600_45770</name>
</gene>
<reference evidence="6" key="2">
    <citation type="submission" date="2023-01" db="EMBL/GenBank/DDBJ databases">
        <authorList>
            <person name="Sun Q."/>
            <person name="Evtushenko L."/>
        </authorList>
    </citation>
    <scope>NUCLEOTIDE SEQUENCE</scope>
    <source>
        <strain evidence="6">VKM Ac-2007</strain>
    </source>
</reference>
<feature type="domain" description="PPM-type phosphatase" evidence="5">
    <location>
        <begin position="373"/>
        <end position="595"/>
    </location>
</feature>
<keyword evidence="7" id="KW-1185">Reference proteome</keyword>